<name>A0ABS3FT60_9CYAN</name>
<keyword evidence="5" id="KW-1185">Reference proteome</keyword>
<evidence type="ECO:0000256" key="3">
    <source>
        <dbReference type="ARBA" id="ARBA00023307"/>
    </source>
</evidence>
<evidence type="ECO:0000256" key="2">
    <source>
        <dbReference type="ARBA" id="ARBA00022991"/>
    </source>
</evidence>
<dbReference type="EMBL" id="JAFLQW010000383">
    <property type="protein sequence ID" value="MBO0350302.1"/>
    <property type="molecule type" value="Genomic_DNA"/>
</dbReference>
<evidence type="ECO:0000313" key="4">
    <source>
        <dbReference type="EMBL" id="MBO0350302.1"/>
    </source>
</evidence>
<dbReference type="Gene3D" id="1.10.490.20">
    <property type="entry name" value="Phycocyanins"/>
    <property type="match status" value="1"/>
</dbReference>
<reference evidence="4 5" key="1">
    <citation type="submission" date="2021-03" db="EMBL/GenBank/DDBJ databases">
        <title>Metabolic Capacity of the Antarctic Cyanobacterium Phormidium pseudopriestleyi that Sustains Oxygenic Photosynthesis in the Presence of Hydrogen Sulfide.</title>
        <authorList>
            <person name="Lumian J.E."/>
            <person name="Jungblut A.D."/>
            <person name="Dillon M.L."/>
            <person name="Hawes I."/>
            <person name="Doran P.T."/>
            <person name="Mackey T.J."/>
            <person name="Dick G.J."/>
            <person name="Grettenberger C.L."/>
            <person name="Sumner D.Y."/>
        </authorList>
    </citation>
    <scope>NUCLEOTIDE SEQUENCE [LARGE SCALE GENOMIC DNA]</scope>
    <source>
        <strain evidence="4 5">FRX01</strain>
    </source>
</reference>
<keyword evidence="3" id="KW-0089">Bile pigment</keyword>
<dbReference type="InterPro" id="IPR038719">
    <property type="entry name" value="Phycobilisome_asu/bsu_sf"/>
</dbReference>
<comment type="similarity">
    <text evidence="1">Belongs to the phycobiliprotein family.</text>
</comment>
<dbReference type="SUPFAM" id="SSF46458">
    <property type="entry name" value="Globin-like"/>
    <property type="match status" value="1"/>
</dbReference>
<organism evidence="4 5">
    <name type="scientific">Phormidium pseudopriestleyi FRX01</name>
    <dbReference type="NCBI Taxonomy" id="1759528"/>
    <lineage>
        <taxon>Bacteria</taxon>
        <taxon>Bacillati</taxon>
        <taxon>Cyanobacteriota</taxon>
        <taxon>Cyanophyceae</taxon>
        <taxon>Oscillatoriophycideae</taxon>
        <taxon>Oscillatoriales</taxon>
        <taxon>Oscillatoriaceae</taxon>
        <taxon>Phormidium</taxon>
    </lineage>
</organism>
<gene>
    <name evidence="4" type="ORF">J0895_14545</name>
</gene>
<dbReference type="Proteomes" id="UP000664844">
    <property type="component" value="Unassembled WGS sequence"/>
</dbReference>
<protein>
    <submittedName>
        <fullName evidence="4">Phycobilisome protein</fullName>
    </submittedName>
</protein>
<proteinExistence type="inferred from homology"/>
<dbReference type="Pfam" id="PF00502">
    <property type="entry name" value="Phycobilisome"/>
    <property type="match status" value="1"/>
</dbReference>
<comment type="caution">
    <text evidence="4">The sequence shown here is derived from an EMBL/GenBank/DDBJ whole genome shotgun (WGS) entry which is preliminary data.</text>
</comment>
<sequence length="170" mass="19740">MQAINSKLQELINENEGQYLSPGDLQGMKRYLQTFAERVKTYEMLREKGDLLVRHALKKFMSLHPDIMQKHGQRCYYDMTQVMRYSALAILKDDPRFFNDSLVLWQSNILTAYQRQNSCGVAYRCLKETTNAHLPSSANQYLDPYINRMIEALDIPPKLMANVQKPAMAT</sequence>
<accession>A0ABS3FT60</accession>
<dbReference type="InterPro" id="IPR012128">
    <property type="entry name" value="Phycobilisome_asu/bsu"/>
</dbReference>
<dbReference type="CDD" id="cd08919">
    <property type="entry name" value="PBP-like"/>
    <property type="match status" value="1"/>
</dbReference>
<evidence type="ECO:0000256" key="1">
    <source>
        <dbReference type="ARBA" id="ARBA00008182"/>
    </source>
</evidence>
<dbReference type="RefSeq" id="WP_207088789.1">
    <property type="nucleotide sequence ID" value="NZ_JAFLQW010000383.1"/>
</dbReference>
<evidence type="ECO:0000313" key="5">
    <source>
        <dbReference type="Proteomes" id="UP000664844"/>
    </source>
</evidence>
<keyword evidence="2" id="KW-0157">Chromophore</keyword>
<dbReference type="InterPro" id="IPR009050">
    <property type="entry name" value="Globin-like_sf"/>
</dbReference>